<dbReference type="Gene3D" id="2.170.270.10">
    <property type="entry name" value="SET domain"/>
    <property type="match status" value="1"/>
</dbReference>
<feature type="compositionally biased region" description="Acidic residues" evidence="15">
    <location>
        <begin position="710"/>
        <end position="732"/>
    </location>
</feature>
<evidence type="ECO:0000256" key="11">
    <source>
        <dbReference type="ARBA" id="ARBA00047571"/>
    </source>
</evidence>
<feature type="compositionally biased region" description="Low complexity" evidence="15">
    <location>
        <begin position="199"/>
        <end position="212"/>
    </location>
</feature>
<dbReference type="SMART" id="SM00360">
    <property type="entry name" value="RRM"/>
    <property type="match status" value="1"/>
</dbReference>
<dbReference type="CDD" id="cd19169">
    <property type="entry name" value="SET_SETD1"/>
    <property type="match status" value="1"/>
</dbReference>
<dbReference type="EMBL" id="JAVRJZ010000018">
    <property type="protein sequence ID" value="KAK2708320.1"/>
    <property type="molecule type" value="Genomic_DNA"/>
</dbReference>
<comment type="catalytic activity">
    <reaction evidence="12">
        <text>N(6)-methyl-L-lysyl(4)-[histone H3] + S-adenosyl-L-methionine = N(6),N(6)-dimethyl-L-lysyl(4)-[histone H3] + S-adenosyl-L-homocysteine + H(+)</text>
        <dbReference type="Rhea" id="RHEA:60268"/>
        <dbReference type="Rhea" id="RHEA-COMP:15540"/>
        <dbReference type="Rhea" id="RHEA-COMP:15543"/>
        <dbReference type="ChEBI" id="CHEBI:15378"/>
        <dbReference type="ChEBI" id="CHEBI:57856"/>
        <dbReference type="ChEBI" id="CHEBI:59789"/>
        <dbReference type="ChEBI" id="CHEBI:61929"/>
        <dbReference type="ChEBI" id="CHEBI:61976"/>
    </reaction>
</comment>
<dbReference type="InterPro" id="IPR046341">
    <property type="entry name" value="SET_dom_sf"/>
</dbReference>
<keyword evidence="10" id="KW-0539">Nucleus</keyword>
<dbReference type="SUPFAM" id="SSF82199">
    <property type="entry name" value="SET domain"/>
    <property type="match status" value="1"/>
</dbReference>
<evidence type="ECO:0000256" key="14">
    <source>
        <dbReference type="PROSITE-ProRule" id="PRU00176"/>
    </source>
</evidence>
<keyword evidence="7 14" id="KW-0694">RNA-binding</keyword>
<evidence type="ECO:0000256" key="13">
    <source>
        <dbReference type="ARBA" id="ARBA00049129"/>
    </source>
</evidence>
<feature type="compositionally biased region" description="Basic and acidic residues" evidence="15">
    <location>
        <begin position="287"/>
        <end position="314"/>
    </location>
</feature>
<dbReference type="SMART" id="SM00508">
    <property type="entry name" value="PostSET"/>
    <property type="match status" value="1"/>
</dbReference>
<dbReference type="Gene3D" id="3.30.70.330">
    <property type="match status" value="1"/>
</dbReference>
<keyword evidence="4" id="KW-0808">Transferase</keyword>
<evidence type="ECO:0000259" key="16">
    <source>
        <dbReference type="PROSITE" id="PS50102"/>
    </source>
</evidence>
<organism evidence="19 20">
    <name type="scientific">Artemia franciscana</name>
    <name type="common">Brine shrimp</name>
    <name type="synonym">Artemia sanfranciscana</name>
    <dbReference type="NCBI Taxonomy" id="6661"/>
    <lineage>
        <taxon>Eukaryota</taxon>
        <taxon>Metazoa</taxon>
        <taxon>Ecdysozoa</taxon>
        <taxon>Arthropoda</taxon>
        <taxon>Crustacea</taxon>
        <taxon>Branchiopoda</taxon>
        <taxon>Anostraca</taxon>
        <taxon>Artemiidae</taxon>
        <taxon>Artemia</taxon>
    </lineage>
</organism>
<feature type="domain" description="SET" evidence="17">
    <location>
        <begin position="1107"/>
        <end position="1224"/>
    </location>
</feature>
<dbReference type="PROSITE" id="PS50102">
    <property type="entry name" value="RRM"/>
    <property type="match status" value="1"/>
</dbReference>
<dbReference type="InterPro" id="IPR035979">
    <property type="entry name" value="RBD_domain_sf"/>
</dbReference>
<keyword evidence="9" id="KW-0804">Transcription</keyword>
<comment type="catalytic activity">
    <reaction evidence="13">
        <text>N(6),N(6)-dimethyl-L-lysyl(4)-[histone H3] + S-adenosyl-L-methionine = N(6),N(6),N(6)-trimethyl-L-lysyl(4)-[histone H3] + S-adenosyl-L-homocysteine + H(+)</text>
        <dbReference type="Rhea" id="RHEA:60272"/>
        <dbReference type="Rhea" id="RHEA-COMP:15537"/>
        <dbReference type="Rhea" id="RHEA-COMP:15540"/>
        <dbReference type="ChEBI" id="CHEBI:15378"/>
        <dbReference type="ChEBI" id="CHEBI:57856"/>
        <dbReference type="ChEBI" id="CHEBI:59789"/>
        <dbReference type="ChEBI" id="CHEBI:61961"/>
        <dbReference type="ChEBI" id="CHEBI:61976"/>
    </reaction>
</comment>
<dbReference type="InterPro" id="IPR012677">
    <property type="entry name" value="Nucleotide-bd_a/b_plait_sf"/>
</dbReference>
<evidence type="ECO:0000256" key="6">
    <source>
        <dbReference type="ARBA" id="ARBA00022853"/>
    </source>
</evidence>
<feature type="region of interest" description="Disordered" evidence="15">
    <location>
        <begin position="749"/>
        <end position="773"/>
    </location>
</feature>
<dbReference type="GO" id="GO:0003723">
    <property type="term" value="F:RNA binding"/>
    <property type="evidence" value="ECO:0007669"/>
    <property type="project" value="UniProtKB-UniRule"/>
</dbReference>
<dbReference type="GO" id="GO:0048188">
    <property type="term" value="C:Set1C/COMPASS complex"/>
    <property type="evidence" value="ECO:0007669"/>
    <property type="project" value="InterPro"/>
</dbReference>
<keyword evidence="5" id="KW-0949">S-adenosyl-L-methionine</keyword>
<comment type="catalytic activity">
    <reaction evidence="11">
        <text>L-lysyl(4)-[histone H3] + 3 S-adenosyl-L-methionine = N(6),N(6),N(6)-trimethyl-L-lysyl(4)-[histone H3] + 3 S-adenosyl-L-homocysteine + 3 H(+)</text>
        <dbReference type="Rhea" id="RHEA:60260"/>
        <dbReference type="Rhea" id="RHEA-COMP:15537"/>
        <dbReference type="Rhea" id="RHEA-COMP:15547"/>
        <dbReference type="ChEBI" id="CHEBI:15378"/>
        <dbReference type="ChEBI" id="CHEBI:29969"/>
        <dbReference type="ChEBI" id="CHEBI:57856"/>
        <dbReference type="ChEBI" id="CHEBI:59789"/>
        <dbReference type="ChEBI" id="CHEBI:61961"/>
        <dbReference type="EC" id="2.1.1.354"/>
    </reaction>
</comment>
<keyword evidence="3" id="KW-0489">Methyltransferase</keyword>
<evidence type="ECO:0000313" key="19">
    <source>
        <dbReference type="EMBL" id="KAK2708321.1"/>
    </source>
</evidence>
<feature type="domain" description="RRM" evidence="16">
    <location>
        <begin position="94"/>
        <end position="167"/>
    </location>
</feature>
<evidence type="ECO:0000259" key="17">
    <source>
        <dbReference type="PROSITE" id="PS50280"/>
    </source>
</evidence>
<proteinExistence type="predicted"/>
<keyword evidence="8" id="KW-0805">Transcription regulation</keyword>
<dbReference type="Pfam" id="PF11764">
    <property type="entry name" value="N-SET"/>
    <property type="match status" value="1"/>
</dbReference>
<evidence type="ECO:0000256" key="1">
    <source>
        <dbReference type="ARBA" id="ARBA00004123"/>
    </source>
</evidence>
<evidence type="ECO:0000256" key="4">
    <source>
        <dbReference type="ARBA" id="ARBA00022679"/>
    </source>
</evidence>
<dbReference type="Pfam" id="PF00076">
    <property type="entry name" value="RRM_1"/>
    <property type="match status" value="1"/>
</dbReference>
<dbReference type="PANTHER" id="PTHR45814:SF2">
    <property type="entry name" value="HISTONE-LYSINE N-METHYLTRANSFERASE SETD1"/>
    <property type="match status" value="1"/>
</dbReference>
<dbReference type="InterPro" id="IPR037841">
    <property type="entry name" value="SET_SETD1A/B"/>
</dbReference>
<dbReference type="AlphaFoldDB" id="A0AA88HIT1"/>
<feature type="region of interest" description="Disordered" evidence="15">
    <location>
        <begin position="648"/>
        <end position="736"/>
    </location>
</feature>
<feature type="compositionally biased region" description="Basic and acidic residues" evidence="15">
    <location>
        <begin position="183"/>
        <end position="192"/>
    </location>
</feature>
<dbReference type="InterPro" id="IPR024657">
    <property type="entry name" value="COMPASS_Set1_N-SET"/>
</dbReference>
<dbReference type="GO" id="GO:0032259">
    <property type="term" value="P:methylation"/>
    <property type="evidence" value="ECO:0007669"/>
    <property type="project" value="UniProtKB-KW"/>
</dbReference>
<evidence type="ECO:0000259" key="18">
    <source>
        <dbReference type="PROSITE" id="PS50868"/>
    </source>
</evidence>
<feature type="compositionally biased region" description="Pro residues" evidence="15">
    <location>
        <begin position="224"/>
        <end position="256"/>
    </location>
</feature>
<feature type="compositionally biased region" description="Low complexity" evidence="15">
    <location>
        <begin position="696"/>
        <end position="709"/>
    </location>
</feature>
<dbReference type="PROSITE" id="PS50868">
    <property type="entry name" value="POST_SET"/>
    <property type="match status" value="1"/>
</dbReference>
<feature type="compositionally biased region" description="Basic and acidic residues" evidence="15">
    <location>
        <begin position="661"/>
        <end position="680"/>
    </location>
</feature>
<evidence type="ECO:0000256" key="9">
    <source>
        <dbReference type="ARBA" id="ARBA00023163"/>
    </source>
</evidence>
<evidence type="ECO:0000256" key="5">
    <source>
        <dbReference type="ARBA" id="ARBA00022691"/>
    </source>
</evidence>
<dbReference type="Pfam" id="PF00856">
    <property type="entry name" value="SET"/>
    <property type="match status" value="1"/>
</dbReference>
<dbReference type="InterPro" id="IPR001214">
    <property type="entry name" value="SET_dom"/>
</dbReference>
<name>A0AA88HIT1_ARTSF</name>
<accession>A0AA88HIT1</accession>
<evidence type="ECO:0000256" key="12">
    <source>
        <dbReference type="ARBA" id="ARBA00047583"/>
    </source>
</evidence>
<dbReference type="InterPro" id="IPR000504">
    <property type="entry name" value="RRM_dom"/>
</dbReference>
<feature type="domain" description="Post-SET" evidence="18">
    <location>
        <begin position="1230"/>
        <end position="1246"/>
    </location>
</feature>
<evidence type="ECO:0000256" key="3">
    <source>
        <dbReference type="ARBA" id="ARBA00022603"/>
    </source>
</evidence>
<dbReference type="EMBL" id="JAVRJZ010000018">
    <property type="protein sequence ID" value="KAK2708321.1"/>
    <property type="molecule type" value="Genomic_DNA"/>
</dbReference>
<protein>
    <recommendedName>
        <fullName evidence="2">[histone H3]-lysine(4) N-trimethyltransferase</fullName>
        <ecNumber evidence="2">2.1.1.354</ecNumber>
    </recommendedName>
</protein>
<dbReference type="SMART" id="SM00317">
    <property type="entry name" value="SET"/>
    <property type="match status" value="1"/>
</dbReference>
<feature type="compositionally biased region" description="Basic and acidic residues" evidence="15">
    <location>
        <begin position="348"/>
        <end position="373"/>
    </location>
</feature>
<keyword evidence="6" id="KW-0156">Chromatin regulator</keyword>
<evidence type="ECO:0000256" key="10">
    <source>
        <dbReference type="ARBA" id="ARBA00023242"/>
    </source>
</evidence>
<reference evidence="19" key="1">
    <citation type="submission" date="2023-07" db="EMBL/GenBank/DDBJ databases">
        <title>Chromosome-level genome assembly of Artemia franciscana.</title>
        <authorList>
            <person name="Jo E."/>
        </authorList>
    </citation>
    <scope>NUCLEOTIDE SEQUENCE</scope>
    <source>
        <tissue evidence="19">Whole body</tissue>
    </source>
</reference>
<dbReference type="EC" id="2.1.1.354" evidence="2"/>
<comment type="subcellular location">
    <subcellularLocation>
        <location evidence="1">Nucleus</location>
    </subcellularLocation>
</comment>
<dbReference type="InterPro" id="IPR003616">
    <property type="entry name" value="Post-SET_dom"/>
</dbReference>
<evidence type="ECO:0000256" key="8">
    <source>
        <dbReference type="ARBA" id="ARBA00023015"/>
    </source>
</evidence>
<feature type="region of interest" description="Disordered" evidence="15">
    <location>
        <begin position="183"/>
        <end position="428"/>
    </location>
</feature>
<keyword evidence="20" id="KW-1185">Reference proteome</keyword>
<feature type="compositionally biased region" description="Basic and acidic residues" evidence="15">
    <location>
        <begin position="388"/>
        <end position="414"/>
    </location>
</feature>
<dbReference type="FunFam" id="2.170.270.10:FF:000010">
    <property type="entry name" value="Histone-lysine N-methyltransferase"/>
    <property type="match status" value="1"/>
</dbReference>
<dbReference type="Proteomes" id="UP001187531">
    <property type="component" value="Unassembled WGS sequence"/>
</dbReference>
<dbReference type="GO" id="GO:0140999">
    <property type="term" value="F:histone H3K4 trimethyltransferase activity"/>
    <property type="evidence" value="ECO:0007669"/>
    <property type="project" value="UniProtKB-EC"/>
</dbReference>
<comment type="caution">
    <text evidence="19">The sequence shown here is derived from an EMBL/GenBank/DDBJ whole genome shotgun (WGS) entry which is preliminary data.</text>
</comment>
<evidence type="ECO:0000256" key="7">
    <source>
        <dbReference type="ARBA" id="ARBA00022884"/>
    </source>
</evidence>
<evidence type="ECO:0000313" key="20">
    <source>
        <dbReference type="Proteomes" id="UP001187531"/>
    </source>
</evidence>
<evidence type="ECO:0000256" key="15">
    <source>
        <dbReference type="SAM" id="MobiDB-lite"/>
    </source>
</evidence>
<sequence length="1246" mass="141409">MDSRNGSHHGRPRSPSHRPFSHSWKLLVDPLLIKGQSKLVRYDGIVPGDPTYSSVYVKDPRSSIGRKWGRLEPMDFPVPKFKIDANYVGKPPPVEVAIENLNDNIDKAFLTDMIRRFGSFEDLTVYYHPQTNKHMGLARIVFDHPKYARACLEALNNKSVMGKRLSVFLDPYGVECKKRWDEVVQPKEKSKPPEPPPLEGSDTSSSSEEASPPKAPPPEKPKTPEAPPPPPEVPPPPNIPNEWYPPQPPVPPPPPVMHVSQHHPAYQPAFPPQPWYPQHVPSWPNEQIKEEKREEVIKSEKKVIEKKKERKVTEKSPSPEPVVSMDLDTRIKMMLQGKLPGIPGIPALERESDSEKEEKKPESKVLSDGDKSGSDYSAPPSPFLNNEHFMRQYKERKRERQKERREKKMSEKRRASASKSDLPPSPLLEVKPVHPPFMPDAYNVYGARPQMPYGYEPQVPYFQTQPGFPSQQPRMPGGWNGAPWYGSNGYPPYETAPGYSHDKFSHPHYVPPHYQNGFPPPPPPVGHVIPKPEPVQEITHEKTVDCVLLKVIAELKQILKRDFSKRMIENTAFRHFETWWDTQLKQSKEATVVVSDRPTSPDTVPMAEKLLQALLEGTKDIMDGGLSGLGGFGFGMRAAMPKMPSFRKKMMKPLTPPESDEEKREGSPESDVEKGEEKQKLITPEPSQVAEKRIYSSSSESEVEMSSSESESEEESEEEEGEVKDEEEEVEVEEKVAIEKRVDKNRTKDKIEKRPKSKVYLSDTESEEELDIIMKKPSPAVSVSDGETRSPIVASAKKKTIRKNRILVSPLPRSKEDKERPVQVADISVDKTSDIQTVGKDESAVEALLSLAEGIPREEKIVGSPDSGSGKSTTSSIYLDHPYCLPPEQEPGVSRVAFKEIDRISQVDELRGKKISKTHERTETSTVPYRSREAIRFEKRDVMEEMNTLYAFLAKGIDAEDIRYFKRSYEAMLAADSQGYWLNDTHWVDHSVTDIPYNPSKKRRREEPRVHKTGCARSEGFYKLDPEEKAKYKSHFARSVAESQGRTWDSSQAGNPAVIAGAEKQVVKNQTLSREARSNQRRLLTAFGAIATDSDLLKFNQLKFRKKRLKFGKSSIHDWGLFAMEPIAADEMVIEYVGQRVRPLMADLREQHYEETGIGSSYLFRIDLESIIDATKCGNLARFINHSCNPNCYARIITIDNQKKIVIYSKQQIAVNEEITYDYKFPYEENKIRCLCGAPNCRGTLN</sequence>
<dbReference type="SUPFAM" id="SSF54928">
    <property type="entry name" value="RNA-binding domain, RBD"/>
    <property type="match status" value="1"/>
</dbReference>
<evidence type="ECO:0000256" key="2">
    <source>
        <dbReference type="ARBA" id="ARBA00012182"/>
    </source>
</evidence>
<gene>
    <name evidence="19" type="ORF">QYM36_014058</name>
</gene>
<dbReference type="InterPro" id="IPR044570">
    <property type="entry name" value="Set1-like"/>
</dbReference>
<dbReference type="SMART" id="SM01291">
    <property type="entry name" value="N-SET"/>
    <property type="match status" value="1"/>
</dbReference>
<dbReference type="PANTHER" id="PTHR45814">
    <property type="entry name" value="HISTONE-LYSINE N-METHYLTRANSFERASE SETD1"/>
    <property type="match status" value="1"/>
</dbReference>
<dbReference type="PROSITE" id="PS50280">
    <property type="entry name" value="SET"/>
    <property type="match status" value="1"/>
</dbReference>